<reference evidence="3" key="1">
    <citation type="journal article" date="2019" name="Int. J. Syst. Evol. Microbiol.">
        <title>The Global Catalogue of Microorganisms (GCM) 10K type strain sequencing project: providing services to taxonomists for standard genome sequencing and annotation.</title>
        <authorList>
            <consortium name="The Broad Institute Genomics Platform"/>
            <consortium name="The Broad Institute Genome Sequencing Center for Infectious Disease"/>
            <person name="Wu L."/>
            <person name="Ma J."/>
        </authorList>
    </citation>
    <scope>NUCLEOTIDE SEQUENCE [LARGE SCALE GENOMIC DNA]</scope>
    <source>
        <strain evidence="3">CGMCC 1.16275</strain>
    </source>
</reference>
<evidence type="ECO:0000313" key="3">
    <source>
        <dbReference type="Proteomes" id="UP001596456"/>
    </source>
</evidence>
<dbReference type="PANTHER" id="PTHR12526">
    <property type="entry name" value="GLYCOSYLTRANSFERASE"/>
    <property type="match status" value="1"/>
</dbReference>
<evidence type="ECO:0000259" key="1">
    <source>
        <dbReference type="Pfam" id="PF13477"/>
    </source>
</evidence>
<accession>A0ABW2L168</accession>
<proteinExistence type="predicted"/>
<comment type="caution">
    <text evidence="2">The sequence shown here is derived from an EMBL/GenBank/DDBJ whole genome shotgun (WGS) entry which is preliminary data.</text>
</comment>
<dbReference type="InterPro" id="IPR028098">
    <property type="entry name" value="Glyco_trans_4-like_N"/>
</dbReference>
<dbReference type="EMBL" id="JBHTCM010000025">
    <property type="protein sequence ID" value="MFC7335014.1"/>
    <property type="molecule type" value="Genomic_DNA"/>
</dbReference>
<dbReference type="Pfam" id="PF13477">
    <property type="entry name" value="Glyco_trans_4_2"/>
    <property type="match status" value="1"/>
</dbReference>
<dbReference type="RefSeq" id="WP_377360553.1">
    <property type="nucleotide sequence ID" value="NZ_JBHTCM010000025.1"/>
</dbReference>
<sequence>MLDEAEAMPAADAGARTVPEKRPLLLFLVTEDWYFCSHRLPAARAARDAGFRVAVATRVARHGAAIEAEGFELHPLPWVRRSLNPLAALRDVLAIARLYARLKPDVVHHVAVKPAVLGGIAAVLAGVPGVVTTLAGRGLLLQREDGAGRLAGVLLRTLLRAVGLGRRARVIVQNRDDLAWLGGVPATLIRGSGVPLDRFVPLPLPPDGTPFTLAQVSRMLTIKGVDVLVGAVRRVRARGLDVRLILAGEPDRESHAAIGAGTLEAWAREPGIEWPGHVSDVRTVWARAHLAVLASRGGEGVPMCLLEAAACGRPLLATDIPGSREVAQAGRNAVLVAPDDADALAGAIAALATDRARLERLAAGSRGVVDPAFGAATVAAETVAVYRALLDR</sequence>
<dbReference type="PANTHER" id="PTHR12526:SF638">
    <property type="entry name" value="SPORE COAT PROTEIN SA"/>
    <property type="match status" value="1"/>
</dbReference>
<keyword evidence="3" id="KW-1185">Reference proteome</keyword>
<feature type="domain" description="Glycosyltransferase subfamily 4-like N-terminal" evidence="1">
    <location>
        <begin position="26"/>
        <end position="144"/>
    </location>
</feature>
<name>A0ABW2L168_9PROT</name>
<organism evidence="2 3">
    <name type="scientific">Rhodocista pekingensis</name>
    <dbReference type="NCBI Taxonomy" id="201185"/>
    <lineage>
        <taxon>Bacteria</taxon>
        <taxon>Pseudomonadati</taxon>
        <taxon>Pseudomonadota</taxon>
        <taxon>Alphaproteobacteria</taxon>
        <taxon>Rhodospirillales</taxon>
        <taxon>Azospirillaceae</taxon>
        <taxon>Rhodocista</taxon>
    </lineage>
</organism>
<evidence type="ECO:0000313" key="2">
    <source>
        <dbReference type="EMBL" id="MFC7335014.1"/>
    </source>
</evidence>
<dbReference type="Pfam" id="PF13692">
    <property type="entry name" value="Glyco_trans_1_4"/>
    <property type="match status" value="1"/>
</dbReference>
<dbReference type="Proteomes" id="UP001596456">
    <property type="component" value="Unassembled WGS sequence"/>
</dbReference>
<protein>
    <submittedName>
        <fullName evidence="2">Glycosyltransferase family 4 protein</fullName>
    </submittedName>
</protein>
<dbReference type="SUPFAM" id="SSF53756">
    <property type="entry name" value="UDP-Glycosyltransferase/glycogen phosphorylase"/>
    <property type="match status" value="1"/>
</dbReference>
<dbReference type="CDD" id="cd03808">
    <property type="entry name" value="GT4_CapM-like"/>
    <property type="match status" value="1"/>
</dbReference>
<gene>
    <name evidence="2" type="ORF">ACFQPS_17745</name>
</gene>
<dbReference type="Gene3D" id="3.40.50.2000">
    <property type="entry name" value="Glycogen Phosphorylase B"/>
    <property type="match status" value="2"/>
</dbReference>